<sequence>MVAILSYAYATTRDRHARATIILALLACLPIAVSFPVLPSSSVAVVSTTMNMSKSAASTDNTNSVAAISSTNTLGPRVLRKLVQEASFQSHQTHTLDLGGIVWLEHVNLVVGDMNTASKFYVDFLGMTSEREANPKSNHFNLGQQQFHLAATENVEKDWPQRVTGSIGLCVPSLARIRERLDRAQSELIGTLFSVVEDDTNAMTVTCPWGNVIHLYDVSIDEEYCPSSSKGAGSSEQKMVVMHEEGGVYGPHRMAVRGNPGIRYVEIACAVGTIDAIAEFYETLLGCHVTRRTTTEDDPDNNDANELQVAIVSVGPGVHMVFVEQKHLTRECMKLMEGVHICIYIPNFQRSYNTLQERSLIWTNPRFTHLDSCETWSEAAASRTLRFKDIVDVRTGEKILELEHETRPMLHGQYMKVPPYFPN</sequence>
<dbReference type="InterPro" id="IPR018146">
    <property type="entry name" value="Glyoxalase_1_CS"/>
</dbReference>
<dbReference type="InterPro" id="IPR029068">
    <property type="entry name" value="Glyas_Bleomycin-R_OHBP_Dase"/>
</dbReference>
<keyword evidence="1" id="KW-0479">Metal-binding</keyword>
<dbReference type="Proteomes" id="UP001530293">
    <property type="component" value="Unassembled WGS sequence"/>
</dbReference>
<dbReference type="AlphaFoldDB" id="A0ABD3MBA1"/>
<comment type="caution">
    <text evidence="3">The sequence shown here is derived from an EMBL/GenBank/DDBJ whole genome shotgun (WGS) entry which is preliminary data.</text>
</comment>
<keyword evidence="4" id="KW-1185">Reference proteome</keyword>
<gene>
    <name evidence="3" type="ORF">ACHAWU_006123</name>
</gene>
<dbReference type="SUPFAM" id="SSF54593">
    <property type="entry name" value="Glyoxalase/Bleomycin resistance protein/Dihydroxybiphenyl dioxygenase"/>
    <property type="match status" value="1"/>
</dbReference>
<evidence type="ECO:0000259" key="2">
    <source>
        <dbReference type="PROSITE" id="PS51819"/>
    </source>
</evidence>
<dbReference type="PANTHER" id="PTHR40280:SF1">
    <property type="entry name" value="VOC DOMAIN-CONTAINING PROTEIN"/>
    <property type="match status" value="1"/>
</dbReference>
<dbReference type="PROSITE" id="PS00934">
    <property type="entry name" value="GLYOXALASE_I_1"/>
    <property type="match status" value="1"/>
</dbReference>
<name>A0ABD3MBA1_9STRA</name>
<feature type="domain" description="VOC" evidence="2">
    <location>
        <begin position="103"/>
        <end position="218"/>
    </location>
</feature>
<dbReference type="EMBL" id="JALLBG020000250">
    <property type="protein sequence ID" value="KAL3757815.1"/>
    <property type="molecule type" value="Genomic_DNA"/>
</dbReference>
<dbReference type="GO" id="GO:0046872">
    <property type="term" value="F:metal ion binding"/>
    <property type="evidence" value="ECO:0007669"/>
    <property type="project" value="UniProtKB-KW"/>
</dbReference>
<proteinExistence type="predicted"/>
<protein>
    <recommendedName>
        <fullName evidence="2">VOC domain-containing protein</fullName>
    </recommendedName>
</protein>
<organism evidence="3 4">
    <name type="scientific">Discostella pseudostelligera</name>
    <dbReference type="NCBI Taxonomy" id="259834"/>
    <lineage>
        <taxon>Eukaryota</taxon>
        <taxon>Sar</taxon>
        <taxon>Stramenopiles</taxon>
        <taxon>Ochrophyta</taxon>
        <taxon>Bacillariophyta</taxon>
        <taxon>Coscinodiscophyceae</taxon>
        <taxon>Thalassiosirophycidae</taxon>
        <taxon>Stephanodiscales</taxon>
        <taxon>Stephanodiscaceae</taxon>
        <taxon>Discostella</taxon>
    </lineage>
</organism>
<accession>A0ABD3MBA1</accession>
<evidence type="ECO:0000256" key="1">
    <source>
        <dbReference type="ARBA" id="ARBA00022723"/>
    </source>
</evidence>
<dbReference type="InterPro" id="IPR037523">
    <property type="entry name" value="VOC_core"/>
</dbReference>
<evidence type="ECO:0000313" key="3">
    <source>
        <dbReference type="EMBL" id="KAL3757815.1"/>
    </source>
</evidence>
<dbReference type="PROSITE" id="PS51819">
    <property type="entry name" value="VOC"/>
    <property type="match status" value="1"/>
</dbReference>
<dbReference type="InterPro" id="IPR004360">
    <property type="entry name" value="Glyas_Fos-R_dOase_dom"/>
</dbReference>
<reference evidence="3 4" key="1">
    <citation type="submission" date="2024-10" db="EMBL/GenBank/DDBJ databases">
        <title>Updated reference genomes for cyclostephanoid diatoms.</title>
        <authorList>
            <person name="Roberts W.R."/>
            <person name="Alverson A.J."/>
        </authorList>
    </citation>
    <scope>NUCLEOTIDE SEQUENCE [LARGE SCALE GENOMIC DNA]</scope>
    <source>
        <strain evidence="3 4">AJA232-27</strain>
    </source>
</reference>
<evidence type="ECO:0000313" key="4">
    <source>
        <dbReference type="Proteomes" id="UP001530293"/>
    </source>
</evidence>
<dbReference type="Pfam" id="PF00903">
    <property type="entry name" value="Glyoxalase"/>
    <property type="match status" value="1"/>
</dbReference>
<dbReference type="PANTHER" id="PTHR40280">
    <property type="entry name" value="BLR6907 PROTEIN"/>
    <property type="match status" value="1"/>
</dbReference>
<dbReference type="CDD" id="cd06587">
    <property type="entry name" value="VOC"/>
    <property type="match status" value="1"/>
</dbReference>
<dbReference type="Gene3D" id="3.10.180.10">
    <property type="entry name" value="2,3-Dihydroxybiphenyl 1,2-Dioxygenase, domain 1"/>
    <property type="match status" value="2"/>
</dbReference>